<organism evidence="3 4">
    <name type="scientific">Psylliodes chrysocephalus</name>
    <dbReference type="NCBI Taxonomy" id="3402493"/>
    <lineage>
        <taxon>Eukaryota</taxon>
        <taxon>Metazoa</taxon>
        <taxon>Ecdysozoa</taxon>
        <taxon>Arthropoda</taxon>
        <taxon>Hexapoda</taxon>
        <taxon>Insecta</taxon>
        <taxon>Pterygota</taxon>
        <taxon>Neoptera</taxon>
        <taxon>Endopterygota</taxon>
        <taxon>Coleoptera</taxon>
        <taxon>Polyphaga</taxon>
        <taxon>Cucujiformia</taxon>
        <taxon>Chrysomeloidea</taxon>
        <taxon>Chrysomelidae</taxon>
        <taxon>Galerucinae</taxon>
        <taxon>Alticini</taxon>
        <taxon>Psylliodes</taxon>
    </lineage>
</organism>
<feature type="compositionally biased region" description="Basic and acidic residues" evidence="1">
    <location>
        <begin position="139"/>
        <end position="152"/>
    </location>
</feature>
<reference evidence="3" key="1">
    <citation type="submission" date="2022-01" db="EMBL/GenBank/DDBJ databases">
        <authorList>
            <person name="King R."/>
        </authorList>
    </citation>
    <scope>NUCLEOTIDE SEQUENCE</scope>
</reference>
<feature type="chain" id="PRO_5040406581" evidence="2">
    <location>
        <begin position="18"/>
        <end position="159"/>
    </location>
</feature>
<evidence type="ECO:0000313" key="4">
    <source>
        <dbReference type="Proteomes" id="UP001153636"/>
    </source>
</evidence>
<sequence length="159" mass="16934">MNAFMVVFALAVATANAGFISTVHGYATPGLVSSPYAVPLSYAAVVPAGHGLEGQYIPDNTEKLYDDGSYRPQARAIPLSPSPYGLVPSGSGLEGEYVHDNLDKLYDDGSYRPELQAVPLSATPYGVLTPSGSGLEGGYVHDHSERLYDDGSYRPGYYH</sequence>
<gene>
    <name evidence="3" type="ORF">PSYICH_LOCUS2547</name>
</gene>
<keyword evidence="4" id="KW-1185">Reference proteome</keyword>
<proteinExistence type="predicted"/>
<feature type="region of interest" description="Disordered" evidence="1">
    <location>
        <begin position="138"/>
        <end position="159"/>
    </location>
</feature>
<dbReference type="EMBL" id="OV651823">
    <property type="protein sequence ID" value="CAH1101705.1"/>
    <property type="molecule type" value="Genomic_DNA"/>
</dbReference>
<evidence type="ECO:0000313" key="3">
    <source>
        <dbReference type="EMBL" id="CAH1101705.1"/>
    </source>
</evidence>
<dbReference type="AlphaFoldDB" id="A0A9P0G9E2"/>
<accession>A0A9P0G9E2</accession>
<dbReference type="OrthoDB" id="6749586at2759"/>
<keyword evidence="2" id="KW-0732">Signal</keyword>
<evidence type="ECO:0000256" key="2">
    <source>
        <dbReference type="SAM" id="SignalP"/>
    </source>
</evidence>
<protein>
    <submittedName>
        <fullName evidence="3">Uncharacterized protein</fullName>
    </submittedName>
</protein>
<dbReference type="Proteomes" id="UP001153636">
    <property type="component" value="Chromosome 11"/>
</dbReference>
<evidence type="ECO:0000256" key="1">
    <source>
        <dbReference type="SAM" id="MobiDB-lite"/>
    </source>
</evidence>
<feature type="signal peptide" evidence="2">
    <location>
        <begin position="1"/>
        <end position="17"/>
    </location>
</feature>
<name>A0A9P0G9E2_9CUCU</name>